<dbReference type="PANTHER" id="PTHR13932:SF5">
    <property type="entry name" value="RADICAL S-ADENOSYL METHIONINE DOMAIN-CONTAINING PROTEIN 1, MITOCHONDRIAL"/>
    <property type="match status" value="1"/>
</dbReference>
<keyword evidence="2" id="KW-0949">S-adenosyl-L-methionine</keyword>
<feature type="domain" description="Radical SAM core" evidence="3">
    <location>
        <begin position="1"/>
        <end position="232"/>
    </location>
</feature>
<keyword evidence="2" id="KW-0479">Metal-binding</keyword>
<dbReference type="Gene3D" id="3.30.750.200">
    <property type="match status" value="1"/>
</dbReference>
<dbReference type="GO" id="GO:0004109">
    <property type="term" value="F:coproporphyrinogen oxidase activity"/>
    <property type="evidence" value="ECO:0007669"/>
    <property type="project" value="InterPro"/>
</dbReference>
<proteinExistence type="inferred from homology"/>
<evidence type="ECO:0000259" key="3">
    <source>
        <dbReference type="PROSITE" id="PS51918"/>
    </source>
</evidence>
<keyword evidence="2" id="KW-0143">Chaperone</keyword>
<protein>
    <recommendedName>
        <fullName evidence="2">Heme chaperone HemW</fullName>
    </recommendedName>
</protein>
<comment type="similarity">
    <text evidence="1">Belongs to the anaerobic coproporphyrinogen-III oxidase family. HemW subfamily.</text>
</comment>
<gene>
    <name evidence="4" type="ORF">SAMN04488082_101315</name>
</gene>
<dbReference type="Pfam" id="PF06969">
    <property type="entry name" value="HemN_C"/>
    <property type="match status" value="1"/>
</dbReference>
<keyword evidence="2" id="KW-0411">Iron-sulfur</keyword>
<dbReference type="InterPro" id="IPR058240">
    <property type="entry name" value="rSAM_sf"/>
</dbReference>
<keyword evidence="2" id="KW-0963">Cytoplasm</keyword>
<dbReference type="GO" id="GO:0005737">
    <property type="term" value="C:cytoplasm"/>
    <property type="evidence" value="ECO:0007669"/>
    <property type="project" value="UniProtKB-SubCell"/>
</dbReference>
<organism evidence="4 5">
    <name type="scientific">Desulfomicrobium apsheronum</name>
    <dbReference type="NCBI Taxonomy" id="52560"/>
    <lineage>
        <taxon>Bacteria</taxon>
        <taxon>Pseudomonadati</taxon>
        <taxon>Thermodesulfobacteriota</taxon>
        <taxon>Desulfovibrionia</taxon>
        <taxon>Desulfovibrionales</taxon>
        <taxon>Desulfomicrobiaceae</taxon>
        <taxon>Desulfomicrobium</taxon>
    </lineage>
</organism>
<dbReference type="InterPro" id="IPR004559">
    <property type="entry name" value="HemW-like"/>
</dbReference>
<name>A0A1I3NKV4_9BACT</name>
<dbReference type="RefSeq" id="WP_092372378.1">
    <property type="nucleotide sequence ID" value="NZ_FORX01000001.1"/>
</dbReference>
<dbReference type="SMART" id="SM00729">
    <property type="entry name" value="Elp3"/>
    <property type="match status" value="1"/>
</dbReference>
<evidence type="ECO:0000313" key="4">
    <source>
        <dbReference type="EMBL" id="SFJ09797.1"/>
    </source>
</evidence>
<dbReference type="CDD" id="cd01335">
    <property type="entry name" value="Radical_SAM"/>
    <property type="match status" value="1"/>
</dbReference>
<dbReference type="GO" id="GO:0046872">
    <property type="term" value="F:metal ion binding"/>
    <property type="evidence" value="ECO:0007669"/>
    <property type="project" value="UniProtKB-UniRule"/>
</dbReference>
<evidence type="ECO:0000256" key="1">
    <source>
        <dbReference type="ARBA" id="ARBA00006100"/>
    </source>
</evidence>
<keyword evidence="5" id="KW-1185">Reference proteome</keyword>
<dbReference type="STRING" id="52560.SAMN04488082_101315"/>
<dbReference type="EMBL" id="FORX01000001">
    <property type="protein sequence ID" value="SFJ09797.1"/>
    <property type="molecule type" value="Genomic_DNA"/>
</dbReference>
<dbReference type="SFLD" id="SFLDS00029">
    <property type="entry name" value="Radical_SAM"/>
    <property type="match status" value="1"/>
</dbReference>
<dbReference type="PANTHER" id="PTHR13932">
    <property type="entry name" value="COPROPORPHYRINIGEN III OXIDASE"/>
    <property type="match status" value="1"/>
</dbReference>
<keyword evidence="2" id="KW-0349">Heme</keyword>
<dbReference type="InterPro" id="IPR006638">
    <property type="entry name" value="Elp3/MiaA/NifB-like_rSAM"/>
</dbReference>
<dbReference type="GO" id="GO:0051539">
    <property type="term" value="F:4 iron, 4 sulfur cluster binding"/>
    <property type="evidence" value="ECO:0007669"/>
    <property type="project" value="UniProtKB-UniRule"/>
</dbReference>
<dbReference type="InterPro" id="IPR010723">
    <property type="entry name" value="HemN_C"/>
</dbReference>
<dbReference type="AlphaFoldDB" id="A0A1I3NKV4"/>
<dbReference type="InterPro" id="IPR007197">
    <property type="entry name" value="rSAM"/>
</dbReference>
<keyword evidence="2" id="KW-0004">4Fe-4S</keyword>
<comment type="subcellular location">
    <subcellularLocation>
        <location evidence="2">Cytoplasm</location>
    </subcellularLocation>
</comment>
<keyword evidence="2" id="KW-0408">Iron</keyword>
<dbReference type="InterPro" id="IPR034505">
    <property type="entry name" value="Coproporphyrinogen-III_oxidase"/>
</dbReference>
<dbReference type="SFLD" id="SFLDF00288">
    <property type="entry name" value="HemN-like__clustered_with_nucl"/>
    <property type="match status" value="1"/>
</dbReference>
<dbReference type="SUPFAM" id="SSF102114">
    <property type="entry name" value="Radical SAM enzymes"/>
    <property type="match status" value="1"/>
</dbReference>
<evidence type="ECO:0000256" key="2">
    <source>
        <dbReference type="RuleBase" id="RU364116"/>
    </source>
</evidence>
<dbReference type="SFLD" id="SFLDG01065">
    <property type="entry name" value="anaerobic_coproporphyrinogen-I"/>
    <property type="match status" value="1"/>
</dbReference>
<dbReference type="OrthoDB" id="9808022at2"/>
<reference evidence="5" key="1">
    <citation type="submission" date="2016-10" db="EMBL/GenBank/DDBJ databases">
        <authorList>
            <person name="Varghese N."/>
            <person name="Submissions S."/>
        </authorList>
    </citation>
    <scope>NUCLEOTIDE SEQUENCE [LARGE SCALE GENOMIC DNA]</scope>
    <source>
        <strain evidence="5">DSM 5918</strain>
    </source>
</reference>
<dbReference type="GO" id="GO:0006779">
    <property type="term" value="P:porphyrin-containing compound biosynthetic process"/>
    <property type="evidence" value="ECO:0007669"/>
    <property type="project" value="InterPro"/>
</dbReference>
<dbReference type="PROSITE" id="PS51918">
    <property type="entry name" value="RADICAL_SAM"/>
    <property type="match status" value="1"/>
</dbReference>
<accession>A0A1I3NKV4</accession>
<sequence length="384" mass="42227">MLLYVHVPFCVRKCGYCAFHSGPFSQEAAKLYVRQILLEMAGWGRVLGRVRLESLYFGGGTPSLLEPGQIEALLRAADIWFDLSPRAEITLEANPDSVLLPGFLDSVRSLGVNRLSLGVQSLQDDLLAMLGRPHDSAQARRAVHAARAAGFTNLSLDLIWGLPGQTLDRWMNDLAGVVELAPEHLSCYGLSLEEGTALTRKVEAGALVLPDEEIGARMYLEGSEFLESCGYAHYEISSHARPGRESRHNQGYWAGLDYLGLGPAAVSTIEGRRWSNPSAFEEYAEVVAKGEARDEVEVLSALTRRQEMVMLTLRTGAGLDLEKFKATTGTEFPWRHPAVEQLRSSGLVRLRAGHLQLTRKGMLVSNSVIEMVLGVLDRMHADTV</sequence>
<dbReference type="Pfam" id="PF04055">
    <property type="entry name" value="Radical_SAM"/>
    <property type="match status" value="1"/>
</dbReference>
<dbReference type="SFLD" id="SFLDG01082">
    <property type="entry name" value="B12-binding_domain_containing"/>
    <property type="match status" value="1"/>
</dbReference>
<evidence type="ECO:0000313" key="5">
    <source>
        <dbReference type="Proteomes" id="UP000198635"/>
    </source>
</evidence>
<dbReference type="NCBIfam" id="TIGR00539">
    <property type="entry name" value="hemN_rel"/>
    <property type="match status" value="1"/>
</dbReference>
<dbReference type="Proteomes" id="UP000198635">
    <property type="component" value="Unassembled WGS sequence"/>
</dbReference>
<dbReference type="SFLD" id="SFLDF00562">
    <property type="entry name" value="HemN-like__clustered_with_heat"/>
    <property type="match status" value="1"/>
</dbReference>
<comment type="function">
    <text evidence="2">Probably acts as a heme chaperone, transferring heme to an unknown acceptor. Binds one molecule of heme per monomer, possibly covalently. Binds 1 [4Fe-4S] cluster. The cluster is coordinated with 3 cysteines and an exchangeable S-adenosyl-L-methionine.</text>
</comment>